<organism evidence="2 3">
    <name type="scientific">Amycolatopsis samaneae</name>
    <dbReference type="NCBI Taxonomy" id="664691"/>
    <lineage>
        <taxon>Bacteria</taxon>
        <taxon>Bacillati</taxon>
        <taxon>Actinomycetota</taxon>
        <taxon>Actinomycetes</taxon>
        <taxon>Pseudonocardiales</taxon>
        <taxon>Pseudonocardiaceae</taxon>
        <taxon>Amycolatopsis</taxon>
    </lineage>
</organism>
<feature type="region of interest" description="Disordered" evidence="1">
    <location>
        <begin position="738"/>
        <end position="780"/>
    </location>
</feature>
<dbReference type="InterPro" id="IPR027417">
    <property type="entry name" value="P-loop_NTPase"/>
</dbReference>
<evidence type="ECO:0000313" key="3">
    <source>
        <dbReference type="Proteomes" id="UP001597419"/>
    </source>
</evidence>
<keyword evidence="3" id="KW-1185">Reference proteome</keyword>
<dbReference type="SUPFAM" id="SSF52540">
    <property type="entry name" value="P-loop containing nucleoside triphosphate hydrolases"/>
    <property type="match status" value="1"/>
</dbReference>
<comment type="caution">
    <text evidence="2">The sequence shown here is derived from an EMBL/GenBank/DDBJ whole genome shotgun (WGS) entry which is preliminary data.</text>
</comment>
<reference evidence="3" key="1">
    <citation type="journal article" date="2019" name="Int. J. Syst. Evol. Microbiol.">
        <title>The Global Catalogue of Microorganisms (GCM) 10K type strain sequencing project: providing services to taxonomists for standard genome sequencing and annotation.</title>
        <authorList>
            <consortium name="The Broad Institute Genomics Platform"/>
            <consortium name="The Broad Institute Genome Sequencing Center for Infectious Disease"/>
            <person name="Wu L."/>
            <person name="Ma J."/>
        </authorList>
    </citation>
    <scope>NUCLEOTIDE SEQUENCE [LARGE SCALE GENOMIC DNA]</scope>
    <source>
        <strain evidence="3">CGMCC 4.7643</strain>
    </source>
</reference>
<sequence>MSRLRDLLAQRGGPEPGLPENSPSTPSGAAATGGATAPGEPVRDVAELHVARAELVLARPPRFALKALPVRPDDPLQSLANALGDVRPDLGEKVDVCLDLIPLTPARIRHLARKAAQHAGGDSGVLRTVSGGVAEAAGEILGEFLPTARGAGRGAPRPAARGDASSAKTVVNKFATDEPVFAVQVLIRCQSEIPGRAQAHLRSVIGAFDVYRGENYWRARGPRILGWHVGADTPIIRRRFDRRFRTGLAKARSYVTASEIAALLKPPSGRCQSPAIARSRGWVLPAPREVPTYRPGTGLVRLGYVTDVNGEERLVGIPLRELLFSARFGKAGFGKTEEALAQAIEIARAGGGVWFLDPHADGWKRAKPYLSDPALRPRLWEVNLDVRGRDKRLPGWNPLSMQGFSEEDIEDRVDAVVTSFATALGWGDSAPRAKSILTKACEALCYLAMKLPVDCAPTIFQIPTLLDDDTWRDAILRHLKPSVRRYWTDSFPKLAPDATTVVTNIINRLRTSPTLSAFLGASVTTYNVRRAMDAGKIVFVCTTGTGETNKLITSFMIYDLFRAGRSRADTPVAKRRRCDAFVDELAAVDGASRGYLAAILEQLRKYRVALHAMNQMPDRLSPETRRALLQNQSLLMTSAAAIDGARTVAREYGGLVQPGTITELEQFHHVITVTLGGQRTTPFKIRGLHVDDEYAEHFHPEWNAEVDTCLDQNLARRPIGEVLDELEDLDERILDVLRGDAPPPASRRGRPPSRSSGAAVVLDSKPGLASAESASESTVE</sequence>
<dbReference type="Proteomes" id="UP001597419">
    <property type="component" value="Unassembled WGS sequence"/>
</dbReference>
<accession>A0ABW5GY44</accession>
<evidence type="ECO:0000256" key="1">
    <source>
        <dbReference type="SAM" id="MobiDB-lite"/>
    </source>
</evidence>
<keyword evidence="2" id="KW-0547">Nucleotide-binding</keyword>
<name>A0ABW5GY44_9PSEU</name>
<protein>
    <submittedName>
        <fullName evidence="2">ATP-binding protein</fullName>
    </submittedName>
</protein>
<evidence type="ECO:0000313" key="2">
    <source>
        <dbReference type="EMBL" id="MFD2465590.1"/>
    </source>
</evidence>
<keyword evidence="2" id="KW-0067">ATP-binding</keyword>
<dbReference type="RefSeq" id="WP_345408983.1">
    <property type="nucleotide sequence ID" value="NZ_BAABHG010000033.1"/>
</dbReference>
<proteinExistence type="predicted"/>
<feature type="region of interest" description="Disordered" evidence="1">
    <location>
        <begin position="1"/>
        <end position="41"/>
    </location>
</feature>
<feature type="compositionally biased region" description="Low complexity" evidence="1">
    <location>
        <begin position="769"/>
        <end position="780"/>
    </location>
</feature>
<dbReference type="Gene3D" id="3.40.50.300">
    <property type="entry name" value="P-loop containing nucleotide triphosphate hydrolases"/>
    <property type="match status" value="1"/>
</dbReference>
<gene>
    <name evidence="2" type="ORF">ACFSYJ_43765</name>
</gene>
<dbReference type="GO" id="GO:0005524">
    <property type="term" value="F:ATP binding"/>
    <property type="evidence" value="ECO:0007669"/>
    <property type="project" value="UniProtKB-KW"/>
</dbReference>
<dbReference type="EMBL" id="JBHUKU010000034">
    <property type="protein sequence ID" value="MFD2465590.1"/>
    <property type="molecule type" value="Genomic_DNA"/>
</dbReference>
<feature type="compositionally biased region" description="Low complexity" evidence="1">
    <location>
        <begin position="22"/>
        <end position="39"/>
    </location>
</feature>